<evidence type="ECO:0000313" key="2">
    <source>
        <dbReference type="Proteomes" id="UP000791440"/>
    </source>
</evidence>
<comment type="caution">
    <text evidence="1">The sequence shown here is derived from an EMBL/GenBank/DDBJ whole genome shotgun (WGS) entry which is preliminary data.</text>
</comment>
<proteinExistence type="predicted"/>
<name>A0A921ZJZ4_MANSE</name>
<reference evidence="1" key="1">
    <citation type="journal article" date="2016" name="Insect Biochem. Mol. Biol.">
        <title>Multifaceted biological insights from a draft genome sequence of the tobacco hornworm moth, Manduca sexta.</title>
        <authorList>
            <person name="Kanost M.R."/>
            <person name="Arrese E.L."/>
            <person name="Cao X."/>
            <person name="Chen Y.R."/>
            <person name="Chellapilla S."/>
            <person name="Goldsmith M.R."/>
            <person name="Grosse-Wilde E."/>
            <person name="Heckel D.G."/>
            <person name="Herndon N."/>
            <person name="Jiang H."/>
            <person name="Papanicolaou A."/>
            <person name="Qu J."/>
            <person name="Soulages J.L."/>
            <person name="Vogel H."/>
            <person name="Walters J."/>
            <person name="Waterhouse R.M."/>
            <person name="Ahn S.J."/>
            <person name="Almeida F.C."/>
            <person name="An C."/>
            <person name="Aqrawi P."/>
            <person name="Bretschneider A."/>
            <person name="Bryant W.B."/>
            <person name="Bucks S."/>
            <person name="Chao H."/>
            <person name="Chevignon G."/>
            <person name="Christen J.M."/>
            <person name="Clarke D.F."/>
            <person name="Dittmer N.T."/>
            <person name="Ferguson L.C.F."/>
            <person name="Garavelou S."/>
            <person name="Gordon K.H.J."/>
            <person name="Gunaratna R.T."/>
            <person name="Han Y."/>
            <person name="Hauser F."/>
            <person name="He Y."/>
            <person name="Heidel-Fischer H."/>
            <person name="Hirsh A."/>
            <person name="Hu Y."/>
            <person name="Jiang H."/>
            <person name="Kalra D."/>
            <person name="Klinner C."/>
            <person name="Konig C."/>
            <person name="Kovar C."/>
            <person name="Kroll A.R."/>
            <person name="Kuwar S.S."/>
            <person name="Lee S.L."/>
            <person name="Lehman R."/>
            <person name="Li K."/>
            <person name="Li Z."/>
            <person name="Liang H."/>
            <person name="Lovelace S."/>
            <person name="Lu Z."/>
            <person name="Mansfield J.H."/>
            <person name="McCulloch K.J."/>
            <person name="Mathew T."/>
            <person name="Morton B."/>
            <person name="Muzny D.M."/>
            <person name="Neunemann D."/>
            <person name="Ongeri F."/>
            <person name="Pauchet Y."/>
            <person name="Pu L.L."/>
            <person name="Pyrousis I."/>
            <person name="Rao X.J."/>
            <person name="Redding A."/>
            <person name="Roesel C."/>
            <person name="Sanchez-Gracia A."/>
            <person name="Schaack S."/>
            <person name="Shukla A."/>
            <person name="Tetreau G."/>
            <person name="Wang Y."/>
            <person name="Xiong G.H."/>
            <person name="Traut W."/>
            <person name="Walsh T.K."/>
            <person name="Worley K.C."/>
            <person name="Wu D."/>
            <person name="Wu W."/>
            <person name="Wu Y.Q."/>
            <person name="Zhang X."/>
            <person name="Zou Z."/>
            <person name="Zucker H."/>
            <person name="Briscoe A.D."/>
            <person name="Burmester T."/>
            <person name="Clem R.J."/>
            <person name="Feyereisen R."/>
            <person name="Grimmelikhuijzen C.J.P."/>
            <person name="Hamodrakas S.J."/>
            <person name="Hansson B.S."/>
            <person name="Huguet E."/>
            <person name="Jermiin L.S."/>
            <person name="Lan Q."/>
            <person name="Lehman H.K."/>
            <person name="Lorenzen M."/>
            <person name="Merzendorfer H."/>
            <person name="Michalopoulos I."/>
            <person name="Morton D.B."/>
            <person name="Muthukrishnan S."/>
            <person name="Oakeshott J.G."/>
            <person name="Palmer W."/>
            <person name="Park Y."/>
            <person name="Passarelli A.L."/>
            <person name="Rozas J."/>
            <person name="Schwartz L.M."/>
            <person name="Smith W."/>
            <person name="Southgate A."/>
            <person name="Vilcinskas A."/>
            <person name="Vogt R."/>
            <person name="Wang P."/>
            <person name="Werren J."/>
            <person name="Yu X.Q."/>
            <person name="Zhou J.J."/>
            <person name="Brown S.J."/>
            <person name="Scherer S.E."/>
            <person name="Richards S."/>
            <person name="Blissard G.W."/>
        </authorList>
    </citation>
    <scope>NUCLEOTIDE SEQUENCE</scope>
</reference>
<sequence length="326" mass="38152">MESDDVQQQYDNIENCIKNACKMIKQTPLMKRKLSRETKILLEERLKLNNNKNTEEFKIKDRKVKRNIRKDLRHYNNTLVQAAIDNKKSLKIVKNGISKSKSWITCLKDQNGTKYQNKARIMDICTDFYKSLYSDPQNHLTTNLYKNNVYSCPETISPITAIEVHTVLKSMKYNRVPGEDGICTEIMKIAEYNLRPHIFNLFNLILKSGNFPANFCHSNIILLHKKGEKSNINNYRPISLVAHLYKAFVKIIHNRIEEQLDLEQPPEQAGFRKGLSTTDHLHTINQLIEKNTMNTIFPFTWPLSIILKHLTAFHIPQYLLHFKIKI</sequence>
<gene>
    <name evidence="1" type="ORF">O3G_MSEX011269</name>
</gene>
<accession>A0A921ZJZ4</accession>
<dbReference type="Proteomes" id="UP000791440">
    <property type="component" value="Unassembled WGS sequence"/>
</dbReference>
<keyword evidence="2" id="KW-1185">Reference proteome</keyword>
<dbReference type="PANTHER" id="PTHR19446">
    <property type="entry name" value="REVERSE TRANSCRIPTASES"/>
    <property type="match status" value="1"/>
</dbReference>
<dbReference type="EMBL" id="JH668613">
    <property type="protein sequence ID" value="KAG6459211.1"/>
    <property type="molecule type" value="Genomic_DNA"/>
</dbReference>
<evidence type="ECO:0008006" key="3">
    <source>
        <dbReference type="Google" id="ProtNLM"/>
    </source>
</evidence>
<organism evidence="1 2">
    <name type="scientific">Manduca sexta</name>
    <name type="common">Tobacco hawkmoth</name>
    <name type="synonym">Tobacco hornworm</name>
    <dbReference type="NCBI Taxonomy" id="7130"/>
    <lineage>
        <taxon>Eukaryota</taxon>
        <taxon>Metazoa</taxon>
        <taxon>Ecdysozoa</taxon>
        <taxon>Arthropoda</taxon>
        <taxon>Hexapoda</taxon>
        <taxon>Insecta</taxon>
        <taxon>Pterygota</taxon>
        <taxon>Neoptera</taxon>
        <taxon>Endopterygota</taxon>
        <taxon>Lepidoptera</taxon>
        <taxon>Glossata</taxon>
        <taxon>Ditrysia</taxon>
        <taxon>Bombycoidea</taxon>
        <taxon>Sphingidae</taxon>
        <taxon>Sphinginae</taxon>
        <taxon>Sphingini</taxon>
        <taxon>Manduca</taxon>
    </lineage>
</organism>
<dbReference type="AlphaFoldDB" id="A0A921ZJZ4"/>
<protein>
    <recommendedName>
        <fullName evidence="3">Reverse transcriptase domain-containing protein</fullName>
    </recommendedName>
</protein>
<evidence type="ECO:0000313" key="1">
    <source>
        <dbReference type="EMBL" id="KAG6459211.1"/>
    </source>
</evidence>
<reference evidence="1" key="2">
    <citation type="submission" date="2020-12" db="EMBL/GenBank/DDBJ databases">
        <authorList>
            <person name="Kanost M."/>
        </authorList>
    </citation>
    <scope>NUCLEOTIDE SEQUENCE</scope>
</reference>